<feature type="active site" description="Nucleophile" evidence="6">
    <location>
        <position position="202"/>
    </location>
</feature>
<feature type="region of interest" description="Disordered" evidence="7">
    <location>
        <begin position="1"/>
        <end position="22"/>
    </location>
</feature>
<keyword evidence="10" id="KW-1185">Reference proteome</keyword>
<dbReference type="EMBL" id="JAAXLS010000050">
    <property type="protein sequence ID" value="NKQ58199.1"/>
    <property type="molecule type" value="Genomic_DNA"/>
</dbReference>
<reference evidence="9 10" key="1">
    <citation type="submission" date="2020-04" db="EMBL/GenBank/DDBJ databases">
        <title>Novel species.</title>
        <authorList>
            <person name="Teo W.F.A."/>
            <person name="Lipun K."/>
            <person name="Srisuk N."/>
            <person name="Duangmal K."/>
        </authorList>
    </citation>
    <scope>NUCLEOTIDE SEQUENCE [LARGE SCALE GENOMIC DNA]</scope>
    <source>
        <strain evidence="9 10">K13G38</strain>
    </source>
</reference>
<evidence type="ECO:0000256" key="3">
    <source>
        <dbReference type="ARBA" id="ARBA00022960"/>
    </source>
</evidence>
<dbReference type="Proteomes" id="UP000715441">
    <property type="component" value="Unassembled WGS sequence"/>
</dbReference>
<dbReference type="InterPro" id="IPR050979">
    <property type="entry name" value="LD-transpeptidase"/>
</dbReference>
<gene>
    <name evidence="9" type="ORF">HFP15_35635</name>
</gene>
<dbReference type="PROSITE" id="PS52029">
    <property type="entry name" value="LD_TPASE"/>
    <property type="match status" value="1"/>
</dbReference>
<dbReference type="PANTHER" id="PTHR30582">
    <property type="entry name" value="L,D-TRANSPEPTIDASE"/>
    <property type="match status" value="1"/>
</dbReference>
<feature type="region of interest" description="Disordered" evidence="7">
    <location>
        <begin position="64"/>
        <end position="110"/>
    </location>
</feature>
<keyword evidence="3 6" id="KW-0133">Cell shape</keyword>
<comment type="pathway">
    <text evidence="1 6">Cell wall biogenesis; peptidoglycan biosynthesis.</text>
</comment>
<dbReference type="Gene3D" id="2.40.440.10">
    <property type="entry name" value="L,D-transpeptidase catalytic domain-like"/>
    <property type="match status" value="1"/>
</dbReference>
<evidence type="ECO:0000313" key="9">
    <source>
        <dbReference type="EMBL" id="NKQ58199.1"/>
    </source>
</evidence>
<name>A0ABX1JEM5_9PSEU</name>
<feature type="domain" description="L,D-TPase catalytic" evidence="8">
    <location>
        <begin position="118"/>
        <end position="226"/>
    </location>
</feature>
<keyword evidence="4 6" id="KW-0573">Peptidoglycan synthesis</keyword>
<evidence type="ECO:0000256" key="2">
    <source>
        <dbReference type="ARBA" id="ARBA00022679"/>
    </source>
</evidence>
<evidence type="ECO:0000256" key="5">
    <source>
        <dbReference type="ARBA" id="ARBA00023316"/>
    </source>
</evidence>
<feature type="compositionally biased region" description="Basic and acidic residues" evidence="7">
    <location>
        <begin position="8"/>
        <end position="22"/>
    </location>
</feature>
<accession>A0ABX1JEM5</accession>
<feature type="active site" description="Proton donor/acceptor" evidence="6">
    <location>
        <position position="191"/>
    </location>
</feature>
<proteinExistence type="predicted"/>
<dbReference type="InterPro" id="IPR005490">
    <property type="entry name" value="LD_TPept_cat_dom"/>
</dbReference>
<evidence type="ECO:0000256" key="6">
    <source>
        <dbReference type="PROSITE-ProRule" id="PRU01373"/>
    </source>
</evidence>
<keyword evidence="5 6" id="KW-0961">Cell wall biogenesis/degradation</keyword>
<dbReference type="SUPFAM" id="SSF141523">
    <property type="entry name" value="L,D-transpeptidase catalytic domain-like"/>
    <property type="match status" value="1"/>
</dbReference>
<evidence type="ECO:0000256" key="1">
    <source>
        <dbReference type="ARBA" id="ARBA00004752"/>
    </source>
</evidence>
<dbReference type="InterPro" id="IPR038063">
    <property type="entry name" value="Transpep_catalytic_dom"/>
</dbReference>
<evidence type="ECO:0000256" key="7">
    <source>
        <dbReference type="SAM" id="MobiDB-lite"/>
    </source>
</evidence>
<organism evidence="9 10">
    <name type="scientific">Amycolatopsis acididurans</name>
    <dbReference type="NCBI Taxonomy" id="2724524"/>
    <lineage>
        <taxon>Bacteria</taxon>
        <taxon>Bacillati</taxon>
        <taxon>Actinomycetota</taxon>
        <taxon>Actinomycetes</taxon>
        <taxon>Pseudonocardiales</taxon>
        <taxon>Pseudonocardiaceae</taxon>
        <taxon>Amycolatopsis</taxon>
    </lineage>
</organism>
<dbReference type="PANTHER" id="PTHR30582:SF33">
    <property type="entry name" value="EXPORTED PROTEIN"/>
    <property type="match status" value="1"/>
</dbReference>
<evidence type="ECO:0000313" key="10">
    <source>
        <dbReference type="Proteomes" id="UP000715441"/>
    </source>
</evidence>
<dbReference type="Pfam" id="PF03734">
    <property type="entry name" value="YkuD"/>
    <property type="match status" value="1"/>
</dbReference>
<keyword evidence="2" id="KW-0808">Transferase</keyword>
<evidence type="ECO:0000259" key="8">
    <source>
        <dbReference type="PROSITE" id="PS52029"/>
    </source>
</evidence>
<comment type="caution">
    <text evidence="9">The sequence shown here is derived from an EMBL/GenBank/DDBJ whole genome shotgun (WGS) entry which is preliminary data.</text>
</comment>
<protein>
    <submittedName>
        <fullName evidence="9">L,D-transpeptidase</fullName>
    </submittedName>
</protein>
<dbReference type="CDD" id="cd16913">
    <property type="entry name" value="YkuD_like"/>
    <property type="match status" value="1"/>
</dbReference>
<sequence length="227" mass="23118">MPPSLQQQDRDHRGANLRRPHDVNTGVNKIWLVLTGAVAAAALAGCSSGGGGANVQAAALASTPASSSEAAPTTTTTTAPPSTTTTPPSTSRSTTTTKKPASTTAAPADTGTPCSITEGACVDISAKKAWLISGGKVVYGPVPVTTGRKGHPTPVGRFSVQYKEKMHYSKEFNNAPMPNSVFFTNTGVAFHSGSLAAQSHGCVHLSSAAAQKFFNSLSVGEAVQVVP</sequence>
<evidence type="ECO:0000256" key="4">
    <source>
        <dbReference type="ARBA" id="ARBA00022984"/>
    </source>
</evidence>